<dbReference type="InterPro" id="IPR027417">
    <property type="entry name" value="P-loop_NTPase"/>
</dbReference>
<keyword evidence="8" id="KW-1185">Reference proteome</keyword>
<evidence type="ECO:0000259" key="7">
    <source>
        <dbReference type="PROSITE" id="PS50106"/>
    </source>
</evidence>
<dbReference type="InterPro" id="IPR008145">
    <property type="entry name" value="GK/Ca_channel_bsu"/>
</dbReference>
<reference evidence="9" key="1">
    <citation type="submission" date="2022-11" db="UniProtKB">
        <authorList>
            <consortium name="WormBaseParasite"/>
        </authorList>
    </citation>
    <scope>IDENTIFICATION</scope>
</reference>
<proteinExistence type="predicted"/>
<evidence type="ECO:0000313" key="9">
    <source>
        <dbReference type="WBParaSite" id="PgR217_g008_t01"/>
    </source>
</evidence>
<dbReference type="InterPro" id="IPR001478">
    <property type="entry name" value="PDZ"/>
</dbReference>
<dbReference type="AlphaFoldDB" id="A0A915CJH1"/>
<dbReference type="Gene3D" id="3.40.50.300">
    <property type="entry name" value="P-loop containing nucleotide triphosphate hydrolases"/>
    <property type="match status" value="1"/>
</dbReference>
<keyword evidence="1 2" id="KW-0728">SH3 domain</keyword>
<dbReference type="Pfam" id="PF17820">
    <property type="entry name" value="PDZ_6"/>
    <property type="match status" value="1"/>
</dbReference>
<dbReference type="PANTHER" id="PTHR46360:SF1">
    <property type="entry name" value="DISKS LARGE HOMOLOG 5"/>
    <property type="match status" value="1"/>
</dbReference>
<dbReference type="SMART" id="SM00228">
    <property type="entry name" value="PDZ"/>
    <property type="match status" value="4"/>
</dbReference>
<dbReference type="InterPro" id="IPR001452">
    <property type="entry name" value="SH3_domain"/>
</dbReference>
<dbReference type="SUPFAM" id="SSF52540">
    <property type="entry name" value="P-loop containing nucleoside triphosphate hydrolases"/>
    <property type="match status" value="1"/>
</dbReference>
<dbReference type="GO" id="GO:0035331">
    <property type="term" value="P:negative regulation of hippo signaling"/>
    <property type="evidence" value="ECO:0007669"/>
    <property type="project" value="TreeGrafter"/>
</dbReference>
<evidence type="ECO:0000313" key="8">
    <source>
        <dbReference type="Proteomes" id="UP000887569"/>
    </source>
</evidence>
<dbReference type="CDD" id="cd00136">
    <property type="entry name" value="PDZ_canonical"/>
    <property type="match status" value="1"/>
</dbReference>
<feature type="compositionally biased region" description="Basic and acidic residues" evidence="4">
    <location>
        <begin position="553"/>
        <end position="573"/>
    </location>
</feature>
<dbReference type="SUPFAM" id="SSF50156">
    <property type="entry name" value="PDZ domain-like"/>
    <property type="match status" value="4"/>
</dbReference>
<evidence type="ECO:0000256" key="3">
    <source>
        <dbReference type="SAM" id="Coils"/>
    </source>
</evidence>
<dbReference type="SMART" id="SM00072">
    <property type="entry name" value="GuKc"/>
    <property type="match status" value="1"/>
</dbReference>
<sequence length="1198" mass="133717">MYAMTDTRVEALPSEESLPSTSAHLQREPATATPSHNDAAVGIAHEETSLPPDSNASSSEHRPNHSFGWVPTEMRQKGPMEALLMNPTEVVCRHVNGSIGEEAALNVDAIRGNNVVLAEQLELTNSQLNRALCARMELQEELNNLRRQHECTLRDYEETMMERSTVLEENNRLAEERDRLKDSVRHLSNTLHSMINSKTEHQIQQLQSKLEHTRRLLQLNMEETACANSRREEARQEMGRMRLVCDALEKERDEALFQLSNLDERDEEPMFDAWETHAIQIALPSPSTNLGVMLGGGKGDDMFSSGMPIFVRDLVPGCPFDGHLKPLDYILYVNDIDVSSMDQRSVVDILSNSCNLKMVVKRRSAGCRVTEFAFNDITDLGAEFEDGVFISKVDENGSGAESGLTAGARIIHVNGIPVYDVMHTKALIHARKENIVLGVIPTRAHISQRQTNKQTTTTVPHQNKQRSRFLNKVHDKLFGRFTNEKSRAIIAHANLDACAGELTSFRHGSLRIPSSRVSSMNNELVRTGSLRTTSHSSDQRHINEQLDKFLHRQSQSHDEDGSVRTWPKSREPLATEDSQSKRKAVTRPSVLPVFPSASSYRSGVNAPTVAHSDVVAHSARYSMQGTTRPTSWYPSTPLSVCGASARIVTSTNLLTQPKAVGIAHAQRVSTRSPALPQPPPYPGPRSSIDSLSVASSNSYPLPPSSSTSYNRSFSPNGTILNGSDSQLLEEDEDVRRVVVTRDSGGGFGLVLDNGNGGVIISNVYGSARGRVHVGEQLLDVCGINMRSADRLAATRVLKQFCASHDEVTLLVRRRSETPRWLRVPRRSIRLCGGNAIGILVEIPVGELNMGERILEIDGKDVREATLEEATRELENGRSEMVDVVTEYDGGERLKRLKKGADGDSFYMRVNIDRNGENGDELDIKKGEIVYVDNTLFMGVSGRWRAWRVDHEGRQRQCGIIPSQWRIEEEETSRQRRVKGRIGEPRVQRHIYERVERVASSQRRPLVLLSAYVAPFMQALIDEHSDKFAQCVPECRALNASEGERVTASGQWIEVRRREELFEVISVSALQHMIAQGYHCVLDVTPHAIVRLHSLRIYPIVIRIKFKSAKQLKELAEESGNERVSSKAAREMLERADAIDLQLDALECAVSTIGVGTHRARNAVKYMCQQIVAIVEHEQKRTVWAPAIKQSTNNPIFSS</sequence>
<dbReference type="InterPro" id="IPR036034">
    <property type="entry name" value="PDZ_sf"/>
</dbReference>
<accession>A0A915CJH1</accession>
<dbReference type="PROSITE" id="PS50002">
    <property type="entry name" value="SH3"/>
    <property type="match status" value="1"/>
</dbReference>
<dbReference type="CDD" id="cd11860">
    <property type="entry name" value="SH3_DLG5"/>
    <property type="match status" value="1"/>
</dbReference>
<feature type="coiled-coil region" evidence="3">
    <location>
        <begin position="121"/>
        <end position="265"/>
    </location>
</feature>
<feature type="domain" description="PDZ" evidence="7">
    <location>
        <begin position="280"/>
        <end position="353"/>
    </location>
</feature>
<dbReference type="Gene3D" id="2.30.30.40">
    <property type="entry name" value="SH3 Domains"/>
    <property type="match status" value="1"/>
</dbReference>
<evidence type="ECO:0000256" key="4">
    <source>
        <dbReference type="SAM" id="MobiDB-lite"/>
    </source>
</evidence>
<feature type="region of interest" description="Disordered" evidence="4">
    <location>
        <begin position="553"/>
        <end position="587"/>
    </location>
</feature>
<dbReference type="InterPro" id="IPR035537">
    <property type="entry name" value="DLG5_SH3"/>
</dbReference>
<evidence type="ECO:0000259" key="6">
    <source>
        <dbReference type="PROSITE" id="PS50052"/>
    </source>
</evidence>
<dbReference type="InterPro" id="IPR041489">
    <property type="entry name" value="PDZ_6"/>
</dbReference>
<dbReference type="GO" id="GO:0005886">
    <property type="term" value="C:plasma membrane"/>
    <property type="evidence" value="ECO:0007669"/>
    <property type="project" value="TreeGrafter"/>
</dbReference>
<dbReference type="PANTHER" id="PTHR46360">
    <property type="entry name" value="DISKS LARGE HOMOLOG 5"/>
    <property type="match status" value="1"/>
</dbReference>
<dbReference type="Pfam" id="PF00595">
    <property type="entry name" value="PDZ"/>
    <property type="match status" value="1"/>
</dbReference>
<dbReference type="PROSITE" id="PS50106">
    <property type="entry name" value="PDZ"/>
    <property type="match status" value="3"/>
</dbReference>
<feature type="domain" description="Guanylate kinase-like" evidence="6">
    <location>
        <begin position="972"/>
        <end position="1175"/>
    </location>
</feature>
<protein>
    <submittedName>
        <fullName evidence="9">Disks large 5</fullName>
    </submittedName>
</protein>
<dbReference type="InterPro" id="IPR053004">
    <property type="entry name" value="MAGUK_Signaling_Regulators"/>
</dbReference>
<feature type="compositionally biased region" description="Low complexity" evidence="4">
    <location>
        <begin position="695"/>
        <end position="710"/>
    </location>
</feature>
<evidence type="ECO:0000256" key="2">
    <source>
        <dbReference type="PROSITE-ProRule" id="PRU00192"/>
    </source>
</evidence>
<dbReference type="SUPFAM" id="SSF50044">
    <property type="entry name" value="SH3-domain"/>
    <property type="match status" value="1"/>
</dbReference>
<dbReference type="WBParaSite" id="PgR217_g008_t01">
    <property type="protein sequence ID" value="PgR217_g008_t01"/>
    <property type="gene ID" value="PgR217_g008"/>
</dbReference>
<dbReference type="Gene3D" id="2.30.42.10">
    <property type="match status" value="3"/>
</dbReference>
<feature type="region of interest" description="Disordered" evidence="4">
    <location>
        <begin position="1"/>
        <end position="71"/>
    </location>
</feature>
<feature type="domain" description="PDZ" evidence="7">
    <location>
        <begin position="736"/>
        <end position="815"/>
    </location>
</feature>
<dbReference type="PROSITE" id="PS50052">
    <property type="entry name" value="GUANYLATE_KINASE_2"/>
    <property type="match status" value="1"/>
</dbReference>
<dbReference type="Pfam" id="PF00625">
    <property type="entry name" value="Guanylate_kin"/>
    <property type="match status" value="1"/>
</dbReference>
<dbReference type="InterPro" id="IPR008144">
    <property type="entry name" value="Guanylate_kin-like_dom"/>
</dbReference>
<dbReference type="Proteomes" id="UP000887569">
    <property type="component" value="Unplaced"/>
</dbReference>
<name>A0A915CJH1_PARUN</name>
<evidence type="ECO:0000256" key="1">
    <source>
        <dbReference type="ARBA" id="ARBA00022443"/>
    </source>
</evidence>
<evidence type="ECO:0000259" key="5">
    <source>
        <dbReference type="PROSITE" id="PS50002"/>
    </source>
</evidence>
<feature type="region of interest" description="Disordered" evidence="4">
    <location>
        <begin position="664"/>
        <end position="716"/>
    </location>
</feature>
<organism evidence="8 9">
    <name type="scientific">Parascaris univalens</name>
    <name type="common">Nematode worm</name>
    <dbReference type="NCBI Taxonomy" id="6257"/>
    <lineage>
        <taxon>Eukaryota</taxon>
        <taxon>Metazoa</taxon>
        <taxon>Ecdysozoa</taxon>
        <taxon>Nematoda</taxon>
        <taxon>Chromadorea</taxon>
        <taxon>Rhabditida</taxon>
        <taxon>Spirurina</taxon>
        <taxon>Ascaridomorpha</taxon>
        <taxon>Ascaridoidea</taxon>
        <taxon>Ascarididae</taxon>
        <taxon>Parascaris</taxon>
    </lineage>
</organism>
<keyword evidence="3" id="KW-0175">Coiled coil</keyword>
<feature type="domain" description="SH3" evidence="5">
    <location>
        <begin position="902"/>
        <end position="970"/>
    </location>
</feature>
<dbReference type="InterPro" id="IPR036028">
    <property type="entry name" value="SH3-like_dom_sf"/>
</dbReference>
<feature type="domain" description="PDZ" evidence="7">
    <location>
        <begin position="357"/>
        <end position="426"/>
    </location>
</feature>
<feature type="coiled-coil region" evidence="3">
    <location>
        <begin position="859"/>
        <end position="886"/>
    </location>
</feature>